<evidence type="ECO:0000256" key="1">
    <source>
        <dbReference type="SAM" id="MobiDB-lite"/>
    </source>
</evidence>
<dbReference type="GO" id="GO:0005516">
    <property type="term" value="F:calmodulin binding"/>
    <property type="evidence" value="ECO:0007669"/>
    <property type="project" value="InterPro"/>
</dbReference>
<evidence type="ECO:0000259" key="3">
    <source>
        <dbReference type="Pfam" id="PF20451"/>
    </source>
</evidence>
<sequence length="478" mass="52897">MDAKGKGKGKAKMPPNDDDHNPNPKRTRPSSSSGIGATSVAEDERYVLECLSRIQPILSNWVQVEVMNALQTHFHPLLESLRERREGGEEAIFEGGIEKFKLVFCNQPPSTIFTNNEIKAENGEALVVTICDATTNAIIRTGRLASALVGLVVVNGDYDETNSSLSELSRNILSPRDGKRPLLVGNGIKLNLENGVAFIKCVSITDNSSWMKSKKFRLVAKFIDEKVLAMFPTVGFAVSQSFRVMDHRGEVNKKHHPPSREDEVWRLEGIRKDGPYHRNLSSHGIKNVDDFLLEYQKIGPARLRKLLGNKVSDKTWIMAVENAFECQSYTIYEPFSETCFPANNVMGDETFNEVHDILEQNNLNYEDKSPQVYFTDDFGNELTDSPPLFTGEVSTSCDAAAATTMCNHNYVQPSLFTGGALTLRDVAAAAATTMCSHNYVQPSLFTGVASTSCDAAVAKTMCSHNYANTHTDQRPLTK</sequence>
<gene>
    <name evidence="5" type="primary">LOC111461976</name>
</gene>
<dbReference type="GO" id="GO:0003700">
    <property type="term" value="F:DNA-binding transcription factor activity"/>
    <property type="evidence" value="ECO:0007669"/>
    <property type="project" value="TreeGrafter"/>
</dbReference>
<feature type="compositionally biased region" description="Basic residues" evidence="1">
    <location>
        <begin position="1"/>
        <end position="11"/>
    </location>
</feature>
<feature type="domain" description="Calmodulin binding protein central" evidence="3">
    <location>
        <begin position="260"/>
        <end position="326"/>
    </location>
</feature>
<name>A0A6J1HA25_CUCMO</name>
<dbReference type="PANTHER" id="PTHR31713:SF43">
    <property type="entry name" value="CALMODULIN-BINDING PROTEIN 60 G"/>
    <property type="match status" value="1"/>
</dbReference>
<keyword evidence="4" id="KW-1185">Reference proteome</keyword>
<accession>A0A6J1HA25</accession>
<feature type="region of interest" description="Disordered" evidence="1">
    <location>
        <begin position="1"/>
        <end position="38"/>
    </location>
</feature>
<proteinExistence type="predicted"/>
<dbReference type="RefSeq" id="XP_022961387.1">
    <property type="nucleotide sequence ID" value="XM_023105619.1"/>
</dbReference>
<organism evidence="4 5">
    <name type="scientific">Cucurbita moschata</name>
    <name type="common">Winter crookneck squash</name>
    <name type="synonym">Cucurbita pepo var. moschata</name>
    <dbReference type="NCBI Taxonomy" id="3662"/>
    <lineage>
        <taxon>Eukaryota</taxon>
        <taxon>Viridiplantae</taxon>
        <taxon>Streptophyta</taxon>
        <taxon>Embryophyta</taxon>
        <taxon>Tracheophyta</taxon>
        <taxon>Spermatophyta</taxon>
        <taxon>Magnoliopsida</taxon>
        <taxon>eudicotyledons</taxon>
        <taxon>Gunneridae</taxon>
        <taxon>Pentapetalae</taxon>
        <taxon>rosids</taxon>
        <taxon>fabids</taxon>
        <taxon>Cucurbitales</taxon>
        <taxon>Cucurbitaceae</taxon>
        <taxon>Cucurbiteae</taxon>
        <taxon>Cucurbita</taxon>
    </lineage>
</organism>
<reference evidence="5" key="1">
    <citation type="submission" date="2025-08" db="UniProtKB">
        <authorList>
            <consortium name="RefSeq"/>
        </authorList>
    </citation>
    <scope>IDENTIFICATION</scope>
    <source>
        <tissue evidence="5">Young leaves</tissue>
    </source>
</reference>
<dbReference type="PANTHER" id="PTHR31713">
    <property type="entry name" value="OS02G0177800 PROTEIN"/>
    <property type="match status" value="1"/>
</dbReference>
<dbReference type="GO" id="GO:0005634">
    <property type="term" value="C:nucleus"/>
    <property type="evidence" value="ECO:0007669"/>
    <property type="project" value="TreeGrafter"/>
</dbReference>
<evidence type="ECO:0000259" key="2">
    <source>
        <dbReference type="Pfam" id="PF07887"/>
    </source>
</evidence>
<dbReference type="AlphaFoldDB" id="A0A6J1HA25"/>
<dbReference type="Pfam" id="PF07887">
    <property type="entry name" value="Calmodulin_bind"/>
    <property type="match status" value="1"/>
</dbReference>
<protein>
    <submittedName>
        <fullName evidence="5">Calmodulin-binding protein 60 G-like</fullName>
    </submittedName>
</protein>
<dbReference type="KEGG" id="cmos:111461976"/>
<dbReference type="GO" id="GO:0043565">
    <property type="term" value="F:sequence-specific DNA binding"/>
    <property type="evidence" value="ECO:0007669"/>
    <property type="project" value="TreeGrafter"/>
</dbReference>
<dbReference type="GeneID" id="111461976"/>
<dbReference type="InterPro" id="IPR046830">
    <property type="entry name" value="Calmod_bind_M"/>
</dbReference>
<dbReference type="GO" id="GO:0080142">
    <property type="term" value="P:regulation of salicylic acid biosynthetic process"/>
    <property type="evidence" value="ECO:0007669"/>
    <property type="project" value="TreeGrafter"/>
</dbReference>
<dbReference type="Pfam" id="PF20451">
    <property type="entry name" value="Calmod_bind_M"/>
    <property type="match status" value="1"/>
</dbReference>
<dbReference type="InterPro" id="IPR046831">
    <property type="entry name" value="Calmodulin_bind_N"/>
</dbReference>
<dbReference type="Proteomes" id="UP000504609">
    <property type="component" value="Unplaced"/>
</dbReference>
<evidence type="ECO:0000313" key="5">
    <source>
        <dbReference type="RefSeq" id="XP_022961387.1"/>
    </source>
</evidence>
<evidence type="ECO:0000313" key="4">
    <source>
        <dbReference type="Proteomes" id="UP000504609"/>
    </source>
</evidence>
<dbReference type="InterPro" id="IPR012416">
    <property type="entry name" value="CBP60"/>
</dbReference>
<feature type="domain" description="Calmodulin binding protein-like N-terminal" evidence="2">
    <location>
        <begin position="100"/>
        <end position="247"/>
    </location>
</feature>